<protein>
    <submittedName>
        <fullName evidence="1">Uncharacterized protein</fullName>
    </submittedName>
</protein>
<comment type="caution">
    <text evidence="1">The sequence shown here is derived from an EMBL/GenBank/DDBJ whole genome shotgun (WGS) entry which is preliminary data.</text>
</comment>
<reference evidence="1 2" key="1">
    <citation type="submission" date="2020-08" db="EMBL/GenBank/DDBJ databases">
        <title>Sequencing the genomes of 1000 actinobacteria strains.</title>
        <authorList>
            <person name="Klenk H.-P."/>
        </authorList>
    </citation>
    <scope>NUCLEOTIDE SEQUENCE [LARGE SCALE GENOMIC DNA]</scope>
    <source>
        <strain evidence="1 2">DSM 46887</strain>
    </source>
</reference>
<dbReference type="Proteomes" id="UP000540685">
    <property type="component" value="Unassembled WGS sequence"/>
</dbReference>
<gene>
    <name evidence="1" type="ORF">F4562_003645</name>
</gene>
<dbReference type="EMBL" id="JACHMP010000001">
    <property type="protein sequence ID" value="MBB5820583.1"/>
    <property type="molecule type" value="Genomic_DNA"/>
</dbReference>
<name>A0A7W9II72_9ACTN</name>
<keyword evidence="2" id="KW-1185">Reference proteome</keyword>
<evidence type="ECO:0000313" key="1">
    <source>
        <dbReference type="EMBL" id="MBB5820583.1"/>
    </source>
</evidence>
<evidence type="ECO:0000313" key="2">
    <source>
        <dbReference type="Proteomes" id="UP000540685"/>
    </source>
</evidence>
<sequence>MTISRPKRPTWSLATEHLAASMKHGLLAPAVQSGLR</sequence>
<organism evidence="1 2">
    <name type="scientific">Streptosporangium becharense</name>
    <dbReference type="NCBI Taxonomy" id="1816182"/>
    <lineage>
        <taxon>Bacteria</taxon>
        <taxon>Bacillati</taxon>
        <taxon>Actinomycetota</taxon>
        <taxon>Actinomycetes</taxon>
        <taxon>Streptosporangiales</taxon>
        <taxon>Streptosporangiaceae</taxon>
        <taxon>Streptosporangium</taxon>
    </lineage>
</organism>
<proteinExistence type="predicted"/>
<dbReference type="AlphaFoldDB" id="A0A7W9II72"/>
<accession>A0A7W9II72</accession>